<proteinExistence type="inferred from homology"/>
<keyword evidence="7 9" id="KW-0694">RNA-binding</keyword>
<gene>
    <name evidence="14" type="primary">dusC_3</name>
    <name evidence="9" type="synonym">dusA</name>
    <name evidence="14" type="ORF">MGA5115_03271</name>
    <name evidence="15" type="ORF">MGA5116_01402</name>
</gene>
<dbReference type="PIRSF" id="PIRSF006621">
    <property type="entry name" value="Dus"/>
    <property type="match status" value="1"/>
</dbReference>
<dbReference type="InterPro" id="IPR013785">
    <property type="entry name" value="Aldolase_TIM"/>
</dbReference>
<evidence type="ECO:0000256" key="1">
    <source>
        <dbReference type="ARBA" id="ARBA00001917"/>
    </source>
</evidence>
<dbReference type="SUPFAM" id="SSF51395">
    <property type="entry name" value="FMN-linked oxidoreductases"/>
    <property type="match status" value="1"/>
</dbReference>
<dbReference type="PANTHER" id="PTHR42907">
    <property type="entry name" value="FMN-LINKED OXIDOREDUCTASES SUPERFAMILY PROTEIN"/>
    <property type="match status" value="1"/>
</dbReference>
<feature type="binding site" evidence="9 12">
    <location>
        <position position="183"/>
    </location>
    <ligand>
        <name>FMN</name>
        <dbReference type="ChEBI" id="CHEBI:58210"/>
    </ligand>
</feature>
<dbReference type="CDD" id="cd02801">
    <property type="entry name" value="DUS_like_FMN"/>
    <property type="match status" value="1"/>
</dbReference>
<keyword evidence="3 9" id="KW-0285">Flavoprotein</keyword>
<dbReference type="GO" id="GO:0000049">
    <property type="term" value="F:tRNA binding"/>
    <property type="evidence" value="ECO:0007669"/>
    <property type="project" value="UniProtKB-UniRule"/>
</dbReference>
<reference evidence="15 16" key="1">
    <citation type="submission" date="2016-06" db="EMBL/GenBank/DDBJ databases">
        <authorList>
            <person name="Rodrigo-Torres L."/>
            <person name="Arahal D.R."/>
        </authorList>
    </citation>
    <scope>NUCLEOTIDE SEQUENCE [LARGE SCALE GENOMIC DNA]</scope>
    <source>
        <strain evidence="15 16">CECT 5116</strain>
    </source>
</reference>
<keyword evidence="4 9" id="KW-0288">FMN</keyword>
<feature type="site" description="Interacts with tRNA; defines subfamily-specific binding signature" evidence="9">
    <location>
        <position position="195"/>
    </location>
</feature>
<comment type="catalytic activity">
    <reaction evidence="9">
        <text>5,6-dihydrouridine(20a) in tRNA + NAD(+) = uridine(20a) in tRNA + NADH + H(+)</text>
        <dbReference type="Rhea" id="RHEA:53348"/>
        <dbReference type="Rhea" id="RHEA-COMP:13535"/>
        <dbReference type="Rhea" id="RHEA-COMP:13536"/>
        <dbReference type="ChEBI" id="CHEBI:15378"/>
        <dbReference type="ChEBI" id="CHEBI:57540"/>
        <dbReference type="ChEBI" id="CHEBI:57945"/>
        <dbReference type="ChEBI" id="CHEBI:65315"/>
        <dbReference type="ChEBI" id="CHEBI:74443"/>
    </reaction>
</comment>
<reference evidence="14 17" key="2">
    <citation type="submission" date="2016-06" db="EMBL/GenBank/DDBJ databases">
        <authorList>
            <person name="Kjaerup R.B."/>
            <person name="Dalgaard T.S."/>
            <person name="Juul-Madsen H.R."/>
        </authorList>
    </citation>
    <scope>NUCLEOTIDE SEQUENCE [LARGE SCALE GENOMIC DNA]</scope>
    <source>
        <strain evidence="14 17">CECT 5115</strain>
    </source>
</reference>
<keyword evidence="8 9" id="KW-0560">Oxidoreductase</keyword>
<evidence type="ECO:0000256" key="3">
    <source>
        <dbReference type="ARBA" id="ARBA00022630"/>
    </source>
</evidence>
<feature type="site" description="Interacts with tRNA" evidence="9">
    <location>
        <position position="198"/>
    </location>
</feature>
<evidence type="ECO:0000256" key="12">
    <source>
        <dbReference type="PIRSR" id="PIRSR006621-2"/>
    </source>
</evidence>
<evidence type="ECO:0000259" key="13">
    <source>
        <dbReference type="Pfam" id="PF01207"/>
    </source>
</evidence>
<keyword evidence="12" id="KW-0547">Nucleotide-binding</keyword>
<comment type="catalytic activity">
    <reaction evidence="9">
        <text>5,6-dihydrouridine(20) in tRNA + NADP(+) = uridine(20) in tRNA + NADPH + H(+)</text>
        <dbReference type="Rhea" id="RHEA:53336"/>
        <dbReference type="Rhea" id="RHEA-COMP:13533"/>
        <dbReference type="Rhea" id="RHEA-COMP:13534"/>
        <dbReference type="ChEBI" id="CHEBI:15378"/>
        <dbReference type="ChEBI" id="CHEBI:57783"/>
        <dbReference type="ChEBI" id="CHEBI:58349"/>
        <dbReference type="ChEBI" id="CHEBI:65315"/>
        <dbReference type="ChEBI" id="CHEBI:74443"/>
        <dbReference type="EC" id="1.3.1.91"/>
    </reaction>
</comment>
<comment type="function">
    <text evidence="9">Catalyzes the synthesis of 5,6-dihydrouridine (D), a modified base found in the D-loop of most tRNAs, via the reduction of the C5-C6 double bond in target uridines. Specifically modifies U20 and U20a in tRNAs.</text>
</comment>
<comment type="similarity">
    <text evidence="9">Belongs to the Dus family. DusA subfamily.</text>
</comment>
<evidence type="ECO:0000313" key="14">
    <source>
        <dbReference type="EMBL" id="SBT19110.1"/>
    </source>
</evidence>
<dbReference type="Proteomes" id="UP000092871">
    <property type="component" value="Unassembled WGS sequence"/>
</dbReference>
<feature type="active site" description="Proton donor" evidence="9 11">
    <location>
        <position position="112"/>
    </location>
</feature>
<evidence type="ECO:0000256" key="11">
    <source>
        <dbReference type="PIRSR" id="PIRSR006621-1"/>
    </source>
</evidence>
<evidence type="ECO:0000256" key="6">
    <source>
        <dbReference type="ARBA" id="ARBA00022857"/>
    </source>
</evidence>
<dbReference type="GO" id="GO:0102264">
    <property type="term" value="F:tRNA-dihydrouridine20 synthase activity"/>
    <property type="evidence" value="ECO:0007669"/>
    <property type="project" value="UniProtKB-EC"/>
</dbReference>
<organism evidence="14 17">
    <name type="scientific">Marinomonas gallaica</name>
    <dbReference type="NCBI Taxonomy" id="1806667"/>
    <lineage>
        <taxon>Bacteria</taxon>
        <taxon>Pseudomonadati</taxon>
        <taxon>Pseudomonadota</taxon>
        <taxon>Gammaproteobacteria</taxon>
        <taxon>Oceanospirillales</taxon>
        <taxon>Oceanospirillaceae</taxon>
        <taxon>Marinomonas</taxon>
    </lineage>
</organism>
<evidence type="ECO:0000313" key="16">
    <source>
        <dbReference type="Proteomes" id="UP000092840"/>
    </source>
</evidence>
<dbReference type="HAMAP" id="MF_02041">
    <property type="entry name" value="DusA_subfam"/>
    <property type="match status" value="1"/>
</dbReference>
<evidence type="ECO:0000256" key="10">
    <source>
        <dbReference type="PIRNR" id="PIRNR006621"/>
    </source>
</evidence>
<evidence type="ECO:0000256" key="9">
    <source>
        <dbReference type="HAMAP-Rule" id="MF_02041"/>
    </source>
</evidence>
<feature type="site" description="Interacts with tRNA" evidence="9">
    <location>
        <position position="109"/>
    </location>
</feature>
<evidence type="ECO:0000256" key="7">
    <source>
        <dbReference type="ARBA" id="ARBA00022884"/>
    </source>
</evidence>
<accession>A0A1C3JVL9</accession>
<dbReference type="Pfam" id="PF01207">
    <property type="entry name" value="Dus"/>
    <property type="match status" value="1"/>
</dbReference>
<dbReference type="InterPro" id="IPR004653">
    <property type="entry name" value="DusA"/>
</dbReference>
<evidence type="ECO:0000256" key="4">
    <source>
        <dbReference type="ARBA" id="ARBA00022643"/>
    </source>
</evidence>
<comment type="catalytic activity">
    <reaction evidence="9">
        <text>5,6-dihydrouridine(20) in tRNA + NAD(+) = uridine(20) in tRNA + NADH + H(+)</text>
        <dbReference type="Rhea" id="RHEA:53340"/>
        <dbReference type="Rhea" id="RHEA-COMP:13533"/>
        <dbReference type="Rhea" id="RHEA-COMP:13534"/>
        <dbReference type="ChEBI" id="CHEBI:15378"/>
        <dbReference type="ChEBI" id="CHEBI:57540"/>
        <dbReference type="ChEBI" id="CHEBI:57945"/>
        <dbReference type="ChEBI" id="CHEBI:65315"/>
        <dbReference type="ChEBI" id="CHEBI:74443"/>
        <dbReference type="EC" id="1.3.1.91"/>
    </reaction>
</comment>
<dbReference type="GO" id="GO:0010181">
    <property type="term" value="F:FMN binding"/>
    <property type="evidence" value="ECO:0007669"/>
    <property type="project" value="UniProtKB-UniRule"/>
</dbReference>
<keyword evidence="5 9" id="KW-0819">tRNA processing</keyword>
<evidence type="ECO:0000313" key="15">
    <source>
        <dbReference type="EMBL" id="SBT20815.1"/>
    </source>
</evidence>
<feature type="binding site" evidence="9 12">
    <location>
        <begin position="223"/>
        <end position="225"/>
    </location>
    <ligand>
        <name>FMN</name>
        <dbReference type="ChEBI" id="CHEBI:58210"/>
    </ligand>
</feature>
<dbReference type="InterPro" id="IPR035587">
    <property type="entry name" value="DUS-like_FMN-bd"/>
</dbReference>
<dbReference type="NCBIfam" id="TIGR00742">
    <property type="entry name" value="yjbN"/>
    <property type="match status" value="1"/>
</dbReference>
<dbReference type="Proteomes" id="UP000092840">
    <property type="component" value="Unassembled WGS sequence"/>
</dbReference>
<dbReference type="EMBL" id="FLRB01000009">
    <property type="protein sequence ID" value="SBT20815.1"/>
    <property type="molecule type" value="Genomic_DNA"/>
</dbReference>
<dbReference type="InterPro" id="IPR001269">
    <property type="entry name" value="DUS_fam"/>
</dbReference>
<comment type="similarity">
    <text evidence="10">Belongs to the dus family.</text>
</comment>
<dbReference type="Gene3D" id="3.20.20.70">
    <property type="entry name" value="Aldolase class I"/>
    <property type="match status" value="1"/>
</dbReference>
<comment type="cofactor">
    <cofactor evidence="1 9 10 12">
        <name>FMN</name>
        <dbReference type="ChEBI" id="CHEBI:58210"/>
    </cofactor>
</comment>
<feature type="binding site" evidence="9 12">
    <location>
        <begin position="28"/>
        <end position="30"/>
    </location>
    <ligand>
        <name>FMN</name>
        <dbReference type="ChEBI" id="CHEBI:58210"/>
    </ligand>
</feature>
<dbReference type="PROSITE" id="PS01136">
    <property type="entry name" value="UPF0034"/>
    <property type="match status" value="1"/>
</dbReference>
<dbReference type="RefSeq" id="WP_067038366.1">
    <property type="nucleotide sequence ID" value="NZ_FLRA01000024.1"/>
</dbReference>
<evidence type="ECO:0000256" key="2">
    <source>
        <dbReference type="ARBA" id="ARBA00022555"/>
    </source>
</evidence>
<keyword evidence="6 9" id="KW-0521">NADP</keyword>
<dbReference type="NCBIfam" id="NF008774">
    <property type="entry name" value="PRK11815.1"/>
    <property type="match status" value="1"/>
</dbReference>
<evidence type="ECO:0000313" key="17">
    <source>
        <dbReference type="Proteomes" id="UP000092871"/>
    </source>
</evidence>
<comment type="catalytic activity">
    <reaction evidence="9">
        <text>5,6-dihydrouridine(20a) in tRNA + NADP(+) = uridine(20a) in tRNA + NADPH + H(+)</text>
        <dbReference type="Rhea" id="RHEA:53344"/>
        <dbReference type="Rhea" id="RHEA-COMP:13535"/>
        <dbReference type="Rhea" id="RHEA-COMP:13536"/>
        <dbReference type="ChEBI" id="CHEBI:15378"/>
        <dbReference type="ChEBI" id="CHEBI:57783"/>
        <dbReference type="ChEBI" id="CHEBI:58349"/>
        <dbReference type="ChEBI" id="CHEBI:65315"/>
        <dbReference type="ChEBI" id="CHEBI:74443"/>
    </reaction>
</comment>
<dbReference type="EC" id="1.3.1.91" evidence="9"/>
<keyword evidence="16" id="KW-1185">Reference proteome</keyword>
<sequence>MIQEKTQETGHSPVESAFKLDRRFSIAPMMEWTTSDYRVFARCLTKNTLLYTEMVTTGALLQGKNPERFLKYDACEHPIALQLGGSDATALAKCAKMAEEFGYDEVNLNAGCPSDRVQNSLIGAILMAHPDKVIDAMKAMQDATSIPVTLKHRIGLDDQQDYSIVRDFVGAVADAGVETFIVHARNAILQGLSPKENREIPPLKYDFVYQLKKDFPDLEILINGGIKTIEETQTHLQHVDGVMMGREAYNNPWVLSQVDSAIYGSTPLVETRFEALERFLPYAEQQLANGERLMHLTRHLLGIFQGIPGGKQFRRYLSENGHQSDAKINVLLDAIELVKQQQDKAKDKSNEH</sequence>
<dbReference type="Gene3D" id="1.20.120.1460">
    <property type="match status" value="1"/>
</dbReference>
<feature type="binding site" evidence="9 12">
    <location>
        <position position="82"/>
    </location>
    <ligand>
        <name>FMN</name>
        <dbReference type="ChEBI" id="CHEBI:58210"/>
    </ligand>
</feature>
<dbReference type="PANTHER" id="PTHR42907:SF1">
    <property type="entry name" value="FMN-LINKED OXIDOREDUCTASES SUPERFAMILY PROTEIN"/>
    <property type="match status" value="1"/>
</dbReference>
<keyword evidence="2 9" id="KW-0820">tRNA-binding</keyword>
<dbReference type="AlphaFoldDB" id="A0A1C3JVL9"/>
<dbReference type="GO" id="GO:0050660">
    <property type="term" value="F:flavin adenine dinucleotide binding"/>
    <property type="evidence" value="ECO:0007669"/>
    <property type="project" value="InterPro"/>
</dbReference>
<dbReference type="OrthoDB" id="9783413at2"/>
<evidence type="ECO:0000256" key="8">
    <source>
        <dbReference type="ARBA" id="ARBA00023002"/>
    </source>
</evidence>
<feature type="binding site" evidence="9 12">
    <location>
        <begin position="245"/>
        <end position="246"/>
    </location>
    <ligand>
        <name>FMN</name>
        <dbReference type="ChEBI" id="CHEBI:58210"/>
    </ligand>
</feature>
<evidence type="ECO:0000256" key="5">
    <source>
        <dbReference type="ARBA" id="ARBA00022694"/>
    </source>
</evidence>
<dbReference type="EMBL" id="FLRA01000024">
    <property type="protein sequence ID" value="SBT19110.1"/>
    <property type="molecule type" value="Genomic_DNA"/>
</dbReference>
<comment type="caution">
    <text evidence="9">Lacks conserved residue(s) required for the propagation of feature annotation.</text>
</comment>
<feature type="site" description="Interacts with tRNA; defines subfamily-specific binding signature" evidence="9">
    <location>
        <position position="314"/>
    </location>
</feature>
<feature type="binding site" evidence="9 12">
    <location>
        <position position="151"/>
    </location>
    <ligand>
        <name>FMN</name>
        <dbReference type="ChEBI" id="CHEBI:58210"/>
    </ligand>
</feature>
<dbReference type="InterPro" id="IPR018517">
    <property type="entry name" value="tRNA_hU_synthase_CS"/>
</dbReference>
<name>A0A1C3JVL9_9GAMM</name>
<protein>
    <recommendedName>
        <fullName evidence="9">tRNA-dihydrouridine(20/20a) synthase</fullName>
        <ecNumber evidence="9">1.3.1.91</ecNumber>
    </recommendedName>
    <alternativeName>
        <fullName evidence="9">U20-specific dihydrouridine synthase</fullName>
        <shortName evidence="9">U20-specific Dus</shortName>
    </alternativeName>
    <alternativeName>
        <fullName evidence="9">tRNA-dihydrouridine synthase A</fullName>
    </alternativeName>
</protein>
<feature type="domain" description="DUS-like FMN-binding" evidence="13">
    <location>
        <begin position="26"/>
        <end position="334"/>
    </location>
</feature>